<dbReference type="EMBL" id="GBRH01205442">
    <property type="protein sequence ID" value="JAD92453.1"/>
    <property type="molecule type" value="Transcribed_RNA"/>
</dbReference>
<reference evidence="1" key="2">
    <citation type="journal article" date="2015" name="Data Brief">
        <title>Shoot transcriptome of the giant reed, Arundo donax.</title>
        <authorList>
            <person name="Barrero R.A."/>
            <person name="Guerrero F.D."/>
            <person name="Moolhuijzen P."/>
            <person name="Goolsby J.A."/>
            <person name="Tidwell J."/>
            <person name="Bellgard S.E."/>
            <person name="Bellgard M.I."/>
        </authorList>
    </citation>
    <scope>NUCLEOTIDE SEQUENCE</scope>
    <source>
        <tissue evidence="1">Shoot tissue taken approximately 20 cm above the soil surface</tissue>
    </source>
</reference>
<evidence type="ECO:0000313" key="1">
    <source>
        <dbReference type="EMBL" id="JAD92453.1"/>
    </source>
</evidence>
<organism evidence="1">
    <name type="scientific">Arundo donax</name>
    <name type="common">Giant reed</name>
    <name type="synonym">Donax arundinaceus</name>
    <dbReference type="NCBI Taxonomy" id="35708"/>
    <lineage>
        <taxon>Eukaryota</taxon>
        <taxon>Viridiplantae</taxon>
        <taxon>Streptophyta</taxon>
        <taxon>Embryophyta</taxon>
        <taxon>Tracheophyta</taxon>
        <taxon>Spermatophyta</taxon>
        <taxon>Magnoliopsida</taxon>
        <taxon>Liliopsida</taxon>
        <taxon>Poales</taxon>
        <taxon>Poaceae</taxon>
        <taxon>PACMAD clade</taxon>
        <taxon>Arundinoideae</taxon>
        <taxon>Arundineae</taxon>
        <taxon>Arundo</taxon>
    </lineage>
</organism>
<protein>
    <submittedName>
        <fullName evidence="1">CHR915</fullName>
    </submittedName>
</protein>
<name>A0A0A9E0E2_ARUDO</name>
<proteinExistence type="predicted"/>
<reference evidence="1" key="1">
    <citation type="submission" date="2014-09" db="EMBL/GenBank/DDBJ databases">
        <authorList>
            <person name="Magalhaes I.L.F."/>
            <person name="Oliveira U."/>
            <person name="Santos F.R."/>
            <person name="Vidigal T.H.D.A."/>
            <person name="Brescovit A.D."/>
            <person name="Santos A.J."/>
        </authorList>
    </citation>
    <scope>NUCLEOTIDE SEQUENCE</scope>
    <source>
        <tissue evidence="1">Shoot tissue taken approximately 20 cm above the soil surface</tissue>
    </source>
</reference>
<dbReference type="AlphaFoldDB" id="A0A0A9E0E2"/>
<sequence>MVATLAQLHGDIKQSFAFTTSINNLQIFLKQSTIVLLLHLRHSNFKDGFLFWR</sequence>
<accession>A0A0A9E0E2</accession>